<keyword evidence="9" id="KW-0812">Transmembrane</keyword>
<gene>
    <name evidence="12" type="ORF">HD593_011178</name>
</gene>
<evidence type="ECO:0000313" key="13">
    <source>
        <dbReference type="Proteomes" id="UP000565579"/>
    </source>
</evidence>
<dbReference type="AlphaFoldDB" id="A0A7X0P6T9"/>
<dbReference type="CDD" id="cd16917">
    <property type="entry name" value="HATPase_UhpB-NarQ-NarX-like"/>
    <property type="match status" value="1"/>
</dbReference>
<sequence>MMTPARRTLWRPAAEAGAAVALTLFIGYALVDPPGPSSWLPTWAAWPVAAVMSLPVAFRRRWPRAMFAVAATAATLATAAGAVAAGAIWVTFIPAALTLYLAASTLPLGRSAAYLAGCLCGAEAAALAFYTHVLPTLPPALERTELPPYLPVEGSTIAIFMSAAWGIGVMVRRQRFLVARLARHRAEAAVTDERRRIARELHDIIGHSMSVIAVKATVANHVADLHPQEVRAAMAVIEQTSQSTLTEIRRVLGLLRSDGDPHDSLSPVPGLADLSGLVDQAASAGVEVELSVPADAALPSAVALSAYRIVQEALTNVVKHAAPTRCSVTVRLDDGQAVIEVLDSGPRTQREARPAFVGGHGLIGMRERAVMFGGTLTAGPDADGGFHVVARLPYGPVGAAA</sequence>
<evidence type="ECO:0000256" key="1">
    <source>
        <dbReference type="ARBA" id="ARBA00000085"/>
    </source>
</evidence>
<keyword evidence="9" id="KW-1133">Transmembrane helix</keyword>
<keyword evidence="3" id="KW-0597">Phosphoprotein</keyword>
<feature type="transmembrane region" description="Helical" evidence="9">
    <location>
        <begin position="113"/>
        <end position="134"/>
    </location>
</feature>
<dbReference type="RefSeq" id="WP_185110834.1">
    <property type="nucleotide sequence ID" value="NZ_BAAAXY010000177.1"/>
</dbReference>
<evidence type="ECO:0000259" key="10">
    <source>
        <dbReference type="Pfam" id="PF02518"/>
    </source>
</evidence>
<evidence type="ECO:0000256" key="4">
    <source>
        <dbReference type="ARBA" id="ARBA00022679"/>
    </source>
</evidence>
<evidence type="ECO:0000256" key="5">
    <source>
        <dbReference type="ARBA" id="ARBA00022741"/>
    </source>
</evidence>
<keyword evidence="6 12" id="KW-0418">Kinase</keyword>
<dbReference type="PANTHER" id="PTHR24421:SF10">
    <property type="entry name" value="NITRATE_NITRITE SENSOR PROTEIN NARQ"/>
    <property type="match status" value="1"/>
</dbReference>
<dbReference type="PANTHER" id="PTHR24421">
    <property type="entry name" value="NITRATE/NITRITE SENSOR PROTEIN NARX-RELATED"/>
    <property type="match status" value="1"/>
</dbReference>
<dbReference type="GO" id="GO:0000155">
    <property type="term" value="F:phosphorelay sensor kinase activity"/>
    <property type="evidence" value="ECO:0007669"/>
    <property type="project" value="InterPro"/>
</dbReference>
<feature type="domain" description="Histidine kinase/HSP90-like ATPase" evidence="10">
    <location>
        <begin position="304"/>
        <end position="394"/>
    </location>
</feature>
<dbReference type="GO" id="GO:0016020">
    <property type="term" value="C:membrane"/>
    <property type="evidence" value="ECO:0007669"/>
    <property type="project" value="InterPro"/>
</dbReference>
<dbReference type="EMBL" id="JACHMI010000001">
    <property type="protein sequence ID" value="MBB6556383.1"/>
    <property type="molecule type" value="Genomic_DNA"/>
</dbReference>
<dbReference type="InterPro" id="IPR036890">
    <property type="entry name" value="HATPase_C_sf"/>
</dbReference>
<evidence type="ECO:0000256" key="8">
    <source>
        <dbReference type="ARBA" id="ARBA00023012"/>
    </source>
</evidence>
<evidence type="ECO:0000256" key="2">
    <source>
        <dbReference type="ARBA" id="ARBA00012438"/>
    </source>
</evidence>
<reference evidence="12 13" key="1">
    <citation type="submission" date="2020-08" db="EMBL/GenBank/DDBJ databases">
        <title>Sequencing the genomes of 1000 actinobacteria strains.</title>
        <authorList>
            <person name="Klenk H.-P."/>
        </authorList>
    </citation>
    <scope>NUCLEOTIDE SEQUENCE [LARGE SCALE GENOMIC DNA]</scope>
    <source>
        <strain evidence="12 13">DSM 43768</strain>
    </source>
</reference>
<feature type="transmembrane region" description="Helical" evidence="9">
    <location>
        <begin position="88"/>
        <end position="106"/>
    </location>
</feature>
<accession>A0A7X0P6T9</accession>
<keyword evidence="8" id="KW-0902">Two-component regulatory system</keyword>
<evidence type="ECO:0000313" key="12">
    <source>
        <dbReference type="EMBL" id="MBB6556383.1"/>
    </source>
</evidence>
<dbReference type="Gene3D" id="1.20.5.1930">
    <property type="match status" value="1"/>
</dbReference>
<keyword evidence="4" id="KW-0808">Transferase</keyword>
<dbReference type="Gene3D" id="3.30.565.10">
    <property type="entry name" value="Histidine kinase-like ATPase, C-terminal domain"/>
    <property type="match status" value="1"/>
</dbReference>
<dbReference type="Pfam" id="PF07730">
    <property type="entry name" value="HisKA_3"/>
    <property type="match status" value="1"/>
</dbReference>
<evidence type="ECO:0000259" key="11">
    <source>
        <dbReference type="Pfam" id="PF07730"/>
    </source>
</evidence>
<comment type="catalytic activity">
    <reaction evidence="1">
        <text>ATP + protein L-histidine = ADP + protein N-phospho-L-histidine.</text>
        <dbReference type="EC" id="2.7.13.3"/>
    </reaction>
</comment>
<comment type="caution">
    <text evidence="12">The sequence shown here is derived from an EMBL/GenBank/DDBJ whole genome shotgun (WGS) entry which is preliminary data.</text>
</comment>
<feature type="transmembrane region" description="Helical" evidence="9">
    <location>
        <begin position="12"/>
        <end position="31"/>
    </location>
</feature>
<dbReference type="Pfam" id="PF02518">
    <property type="entry name" value="HATPase_c"/>
    <property type="match status" value="1"/>
</dbReference>
<dbReference type="InterPro" id="IPR050482">
    <property type="entry name" value="Sensor_HK_TwoCompSys"/>
</dbReference>
<evidence type="ECO:0000256" key="3">
    <source>
        <dbReference type="ARBA" id="ARBA00022553"/>
    </source>
</evidence>
<dbReference type="GO" id="GO:0005524">
    <property type="term" value="F:ATP binding"/>
    <property type="evidence" value="ECO:0007669"/>
    <property type="project" value="UniProtKB-KW"/>
</dbReference>
<evidence type="ECO:0000256" key="7">
    <source>
        <dbReference type="ARBA" id="ARBA00022840"/>
    </source>
</evidence>
<feature type="transmembrane region" description="Helical" evidence="9">
    <location>
        <begin position="65"/>
        <end position="82"/>
    </location>
</feature>
<proteinExistence type="predicted"/>
<dbReference type="GO" id="GO:0046983">
    <property type="term" value="F:protein dimerization activity"/>
    <property type="evidence" value="ECO:0007669"/>
    <property type="project" value="InterPro"/>
</dbReference>
<protein>
    <recommendedName>
        <fullName evidence="2">histidine kinase</fullName>
        <ecNumber evidence="2">2.7.13.3</ecNumber>
    </recommendedName>
</protein>
<keyword evidence="13" id="KW-1185">Reference proteome</keyword>
<feature type="domain" description="Signal transduction histidine kinase subgroup 3 dimerisation and phosphoacceptor" evidence="11">
    <location>
        <begin position="193"/>
        <end position="258"/>
    </location>
</feature>
<name>A0A7X0P6T9_9ACTN</name>
<evidence type="ECO:0000256" key="6">
    <source>
        <dbReference type="ARBA" id="ARBA00022777"/>
    </source>
</evidence>
<dbReference type="SUPFAM" id="SSF55874">
    <property type="entry name" value="ATPase domain of HSP90 chaperone/DNA topoisomerase II/histidine kinase"/>
    <property type="match status" value="1"/>
</dbReference>
<keyword evidence="9" id="KW-0472">Membrane</keyword>
<organism evidence="12 13">
    <name type="scientific">Nonomuraea rubra</name>
    <dbReference type="NCBI Taxonomy" id="46180"/>
    <lineage>
        <taxon>Bacteria</taxon>
        <taxon>Bacillati</taxon>
        <taxon>Actinomycetota</taxon>
        <taxon>Actinomycetes</taxon>
        <taxon>Streptosporangiales</taxon>
        <taxon>Streptosporangiaceae</taxon>
        <taxon>Nonomuraea</taxon>
    </lineage>
</organism>
<evidence type="ECO:0000256" key="9">
    <source>
        <dbReference type="SAM" id="Phobius"/>
    </source>
</evidence>
<feature type="transmembrane region" description="Helical" evidence="9">
    <location>
        <begin position="37"/>
        <end position="58"/>
    </location>
</feature>
<keyword evidence="5" id="KW-0547">Nucleotide-binding</keyword>
<keyword evidence="7" id="KW-0067">ATP-binding</keyword>
<dbReference type="Proteomes" id="UP000565579">
    <property type="component" value="Unassembled WGS sequence"/>
</dbReference>
<dbReference type="InterPro" id="IPR011712">
    <property type="entry name" value="Sig_transdc_His_kin_sub3_dim/P"/>
</dbReference>
<feature type="transmembrane region" description="Helical" evidence="9">
    <location>
        <begin position="154"/>
        <end position="171"/>
    </location>
</feature>
<dbReference type="EC" id="2.7.13.3" evidence="2"/>
<dbReference type="InterPro" id="IPR003594">
    <property type="entry name" value="HATPase_dom"/>
</dbReference>